<name>A0ABN2N4Y1_9PSEU</name>
<dbReference type="SUPFAM" id="SSF63829">
    <property type="entry name" value="Calcium-dependent phosphotriesterase"/>
    <property type="match status" value="1"/>
</dbReference>
<dbReference type="RefSeq" id="WP_344418106.1">
    <property type="nucleotide sequence ID" value="NZ_BAAAQK010000009.1"/>
</dbReference>
<feature type="domain" description="SMP-30/Gluconolactonase/LRE-like region" evidence="3">
    <location>
        <begin position="12"/>
        <end position="253"/>
    </location>
</feature>
<evidence type="ECO:0000256" key="1">
    <source>
        <dbReference type="ARBA" id="ARBA00008853"/>
    </source>
</evidence>
<evidence type="ECO:0000313" key="4">
    <source>
        <dbReference type="EMBL" id="GAA1852872.1"/>
    </source>
</evidence>
<gene>
    <name evidence="4" type="ORF">GCM10009836_36180</name>
</gene>
<evidence type="ECO:0000256" key="2">
    <source>
        <dbReference type="ARBA" id="ARBA00022801"/>
    </source>
</evidence>
<dbReference type="PANTHER" id="PTHR47572">
    <property type="entry name" value="LIPOPROTEIN-RELATED"/>
    <property type="match status" value="1"/>
</dbReference>
<dbReference type="InterPro" id="IPR013658">
    <property type="entry name" value="SGL"/>
</dbReference>
<evidence type="ECO:0000259" key="3">
    <source>
        <dbReference type="Pfam" id="PF08450"/>
    </source>
</evidence>
<dbReference type="EMBL" id="BAAAQK010000009">
    <property type="protein sequence ID" value="GAA1852872.1"/>
    <property type="molecule type" value="Genomic_DNA"/>
</dbReference>
<dbReference type="PANTHER" id="PTHR47572:SF4">
    <property type="entry name" value="LACTONASE DRP35"/>
    <property type="match status" value="1"/>
</dbReference>
<dbReference type="Gene3D" id="2.120.10.30">
    <property type="entry name" value="TolB, C-terminal domain"/>
    <property type="match status" value="1"/>
</dbReference>
<dbReference type="InterPro" id="IPR011042">
    <property type="entry name" value="6-blade_b-propeller_TolB-like"/>
</dbReference>
<dbReference type="Proteomes" id="UP001500449">
    <property type="component" value="Unassembled WGS sequence"/>
</dbReference>
<accession>A0ABN2N4Y1</accession>
<evidence type="ECO:0000313" key="5">
    <source>
        <dbReference type="Proteomes" id="UP001500449"/>
    </source>
</evidence>
<dbReference type="InterPro" id="IPR051262">
    <property type="entry name" value="SMP-30/CGR1_Lactonase"/>
</dbReference>
<sequence length="304" mass="32105">MSGEPLVAGVCFAEGARWYRDRLWFSDVFGQRVVAVGQDNEPETVARFSGTELPVGLGFLPDGTPLVSNLDYPEVLRIGPDGSSSVHADLSGFGLGVVNDMIVDRAGRAYVGAVGRRDEYAAAVPGTGAVLLVEPDGSARVVADGLTAPNGPCLTPDGLYVVSELPAQRLTSFERHPDGSLSDRRTWADLTPFRADGIAADAGGGIWTSSTADGQYRRVLPGGEVTDIVEIPGRRAVACCLGGADGRSLFLLSNGSNDIAVQWGIRKFRSGRRGLHPGPAMTDLAARWSDNSRIDVVRVDVPAD</sequence>
<proteinExistence type="inferred from homology"/>
<protein>
    <submittedName>
        <fullName evidence="4">SMP-30/gluconolactonase/LRE family protein</fullName>
    </submittedName>
</protein>
<reference evidence="4 5" key="1">
    <citation type="journal article" date="2019" name="Int. J. Syst. Evol. Microbiol.">
        <title>The Global Catalogue of Microorganisms (GCM) 10K type strain sequencing project: providing services to taxonomists for standard genome sequencing and annotation.</title>
        <authorList>
            <consortium name="The Broad Institute Genomics Platform"/>
            <consortium name="The Broad Institute Genome Sequencing Center for Infectious Disease"/>
            <person name="Wu L."/>
            <person name="Ma J."/>
        </authorList>
    </citation>
    <scope>NUCLEOTIDE SEQUENCE [LARGE SCALE GENOMIC DNA]</scope>
    <source>
        <strain evidence="4 5">JCM 16009</strain>
    </source>
</reference>
<comment type="similarity">
    <text evidence="1">Belongs to the SMP-30/CGR1 family.</text>
</comment>
<organism evidence="4 5">
    <name type="scientific">Pseudonocardia ailaonensis</name>
    <dbReference type="NCBI Taxonomy" id="367279"/>
    <lineage>
        <taxon>Bacteria</taxon>
        <taxon>Bacillati</taxon>
        <taxon>Actinomycetota</taxon>
        <taxon>Actinomycetes</taxon>
        <taxon>Pseudonocardiales</taxon>
        <taxon>Pseudonocardiaceae</taxon>
        <taxon>Pseudonocardia</taxon>
    </lineage>
</organism>
<comment type="caution">
    <text evidence="4">The sequence shown here is derived from an EMBL/GenBank/DDBJ whole genome shotgun (WGS) entry which is preliminary data.</text>
</comment>
<dbReference type="Pfam" id="PF08450">
    <property type="entry name" value="SGL"/>
    <property type="match status" value="1"/>
</dbReference>
<keyword evidence="2" id="KW-0378">Hydrolase</keyword>
<keyword evidence="5" id="KW-1185">Reference proteome</keyword>